<feature type="region of interest" description="Disordered" evidence="1">
    <location>
        <begin position="1"/>
        <end position="148"/>
    </location>
</feature>
<dbReference type="GeneID" id="7893853"/>
<feature type="compositionally biased region" description="Basic and acidic residues" evidence="1">
    <location>
        <begin position="419"/>
        <end position="430"/>
    </location>
</feature>
<organism evidence="2 3">
    <name type="scientific">Toxoplasma gondii (strain ATCC 50611 / Me49)</name>
    <dbReference type="NCBI Taxonomy" id="508771"/>
    <lineage>
        <taxon>Eukaryota</taxon>
        <taxon>Sar</taxon>
        <taxon>Alveolata</taxon>
        <taxon>Apicomplexa</taxon>
        <taxon>Conoidasida</taxon>
        <taxon>Coccidia</taxon>
        <taxon>Eucoccidiorida</taxon>
        <taxon>Eimeriorina</taxon>
        <taxon>Sarcocystidae</taxon>
        <taxon>Toxoplasma</taxon>
    </lineage>
</organism>
<feature type="region of interest" description="Disordered" evidence="1">
    <location>
        <begin position="289"/>
        <end position="335"/>
    </location>
</feature>
<feature type="compositionally biased region" description="Polar residues" evidence="1">
    <location>
        <begin position="984"/>
        <end position="1015"/>
    </location>
</feature>
<feature type="region of interest" description="Disordered" evidence="1">
    <location>
        <begin position="220"/>
        <end position="245"/>
    </location>
</feature>
<sequence>MENETQNVDPPPDKEAASGASSVEKTEAAELSPEQESEEPPGVGGPGFSQEADATPSNPVRRESSILKTRDSSLGEKALNKGVSWGESVDDSPESDARPAASPLEKAASKADEARKTKVTVPRLQLKTNQTDMSGENGEAAADSSRASFPGIAHGGSLASLGSATSSVHASAESAQQILSSAFHTVYRHSSHASRFASRSRGSHTRMLVRADMVPEHPDSEEVYGFASRSSRESREERPPLRSLFASRAVRSGRYNAVSNPPTEVTHSASAPSAAFRCPSVASSLAETPRSALFGSRHASSKGTPSEQGERRHRHFASGSQDGGKLTSNASLDSLSPREAPHALAADLLDASRAAAAMDSAGGLRQMASKRKPQSKSSFRSAPSRGCLLSEELQRSYTRHENDIFSEILEKLEEKKGRGSAEDQVYEHLPRTHKKRDGSPLASRDARRSEGMTCLGIKALNVEIVDSAVDPEWAFQQFSGKKIDAGARFDDHLDRLVDTPEEVTLHGYFPFQKESAKSRYERLITEVPHALVAVKEYFSNVDTLEKIHKQEEQLPEESRASFLLRLNGMLEDQGAALTCMVKNYVATDVTLQNMLFGRTHFTPEGESVDVDLFDPYCPDDCVSLNAVASSVCSALSQQATAALAKPVPQIGGSGIPPPPVRIRDGMINDEVAVANLERRIAAIESRLDEVCEMVDGDGLLPCEDLTPEALARFKADSRDFATQLTCLHRLLSRTFSETVLNQLETRLQLVKRQLDEQDDFSRRREQQRARGKQRQREGGNTPVDYDDILADWKPEKLLEKLHESIKEFDAAAGRVDTVGGQLEAAFAAREPLVEFLQQMRKQEKQNEVLKASLGSTVEMLKSLNAARRIAKDSSVPAVLGFSGAEVTGGAGVKKATGLAANFARAQANVQLTRSAGLNEESWLRRPVKKEGSTEKDETQRGLSTRVSFESRERQVQRESSVNGAPSHENLHTRLSEERPVGSSPRETSQDQADIQTQFASEEETANNCLENQSDA</sequence>
<dbReference type="OrthoDB" id="333423at2759"/>
<dbReference type="EMBL" id="KE138829">
    <property type="protein sequence ID" value="EPT29876.1"/>
    <property type="molecule type" value="Genomic_DNA"/>
</dbReference>
<feature type="compositionally biased region" description="Basic and acidic residues" evidence="1">
    <location>
        <begin position="60"/>
        <end position="74"/>
    </location>
</feature>
<protein>
    <submittedName>
        <fullName evidence="2">Uncharacterized protein</fullName>
    </submittedName>
</protein>
<dbReference type="EMBL" id="CM002041">
    <property type="protein sequence ID" value="EPT29876.1"/>
    <property type="molecule type" value="Genomic_DNA"/>
</dbReference>
<dbReference type="VEuPathDB" id="ToxoDB:TGME49_304520"/>
<dbReference type="Proteomes" id="UP000001529">
    <property type="component" value="Chromosome VIIa"/>
</dbReference>
<feature type="compositionally biased region" description="Basic and acidic residues" evidence="1">
    <location>
        <begin position="230"/>
        <end position="240"/>
    </location>
</feature>
<gene>
    <name evidence="2" type="ORF">TGME49_304520</name>
</gene>
<evidence type="ECO:0000313" key="2">
    <source>
        <dbReference type="EMBL" id="EPT29876.1"/>
    </source>
</evidence>
<proteinExistence type="predicted"/>
<feature type="compositionally biased region" description="Basic and acidic residues" evidence="1">
    <location>
        <begin position="928"/>
        <end position="939"/>
    </location>
</feature>
<dbReference type="RefSeq" id="XP_018637227.1">
    <property type="nucleotide sequence ID" value="XM_018782421.1"/>
</dbReference>
<reference evidence="2" key="1">
    <citation type="submission" date="2013-04" db="EMBL/GenBank/DDBJ databases">
        <authorList>
            <person name="Sibley D."/>
            <person name="Venepally P."/>
            <person name="Karamycheva S."/>
            <person name="Hadjithomas M."/>
            <person name="Khan A."/>
            <person name="Brunk B."/>
            <person name="Roos D."/>
            <person name="Caler E."/>
            <person name="Lorenzi H."/>
        </authorList>
    </citation>
    <scope>NUCLEOTIDE SEQUENCE [LARGE SCALE GENOMIC DNA]</scope>
    <source>
        <strain evidence="2">ME49</strain>
    </source>
</reference>
<feature type="region of interest" description="Disordered" evidence="1">
    <location>
        <begin position="922"/>
        <end position="1015"/>
    </location>
</feature>
<dbReference type="SMR" id="A0A125YLK0"/>
<feature type="compositionally biased region" description="Basic and acidic residues" evidence="1">
    <location>
        <begin position="758"/>
        <end position="768"/>
    </location>
</feature>
<keyword evidence="3" id="KW-1185">Reference proteome</keyword>
<name>A0A125YLK0_TOXGM</name>
<feature type="compositionally biased region" description="Basic and acidic residues" evidence="1">
    <location>
        <begin position="107"/>
        <end position="116"/>
    </location>
</feature>
<feature type="compositionally biased region" description="Basic and acidic residues" evidence="1">
    <location>
        <begin position="968"/>
        <end position="979"/>
    </location>
</feature>
<feature type="region of interest" description="Disordered" evidence="1">
    <location>
        <begin position="758"/>
        <end position="785"/>
    </location>
</feature>
<evidence type="ECO:0000313" key="3">
    <source>
        <dbReference type="Proteomes" id="UP000001529"/>
    </source>
</evidence>
<feature type="region of interest" description="Disordered" evidence="1">
    <location>
        <begin position="360"/>
        <end position="384"/>
    </location>
</feature>
<accession>A0A125YLK0</accession>
<evidence type="ECO:0000256" key="1">
    <source>
        <dbReference type="SAM" id="MobiDB-lite"/>
    </source>
</evidence>
<dbReference type="KEGG" id="tgo:TGME49_304520"/>
<feature type="region of interest" description="Disordered" evidence="1">
    <location>
        <begin position="419"/>
        <end position="447"/>
    </location>
</feature>
<dbReference type="AlphaFoldDB" id="A0A125YLK0"/>